<evidence type="ECO:0000256" key="4">
    <source>
        <dbReference type="ARBA" id="ARBA00022989"/>
    </source>
</evidence>
<evidence type="ECO:0000256" key="2">
    <source>
        <dbReference type="ARBA" id="ARBA00010992"/>
    </source>
</evidence>
<feature type="transmembrane region" description="Helical" evidence="6">
    <location>
        <begin position="447"/>
        <end position="469"/>
    </location>
</feature>
<dbReference type="InterPro" id="IPR005829">
    <property type="entry name" value="Sugar_transporter_CS"/>
</dbReference>
<feature type="transmembrane region" description="Helical" evidence="6">
    <location>
        <begin position="317"/>
        <end position="340"/>
    </location>
</feature>
<accession>A0A1Y1UPW0</accession>
<dbReference type="Gene3D" id="1.20.1250.20">
    <property type="entry name" value="MFS general substrate transporter like domains"/>
    <property type="match status" value="1"/>
</dbReference>
<evidence type="ECO:0000256" key="1">
    <source>
        <dbReference type="ARBA" id="ARBA00004141"/>
    </source>
</evidence>
<dbReference type="GO" id="GO:0005351">
    <property type="term" value="F:carbohydrate:proton symporter activity"/>
    <property type="evidence" value="ECO:0007669"/>
    <property type="project" value="TreeGrafter"/>
</dbReference>
<evidence type="ECO:0000256" key="3">
    <source>
        <dbReference type="ARBA" id="ARBA00022692"/>
    </source>
</evidence>
<dbReference type="PANTHER" id="PTHR48022">
    <property type="entry name" value="PLASTIDIC GLUCOSE TRANSPORTER 4"/>
    <property type="match status" value="1"/>
</dbReference>
<protein>
    <submittedName>
        <fullName evidence="8">General substrate transporter</fullName>
    </submittedName>
</protein>
<name>A0A1Y1UPW0_9TREE</name>
<dbReference type="STRING" id="4999.A0A1Y1UPW0"/>
<dbReference type="InterPro" id="IPR050360">
    <property type="entry name" value="MFS_Sugar_Transporters"/>
</dbReference>
<reference evidence="8 9" key="1">
    <citation type="submission" date="2017-03" db="EMBL/GenBank/DDBJ databases">
        <title>Widespread Adenine N6-methylation of Active Genes in Fungi.</title>
        <authorList>
            <consortium name="DOE Joint Genome Institute"/>
            <person name="Mondo S.J."/>
            <person name="Dannebaum R.O."/>
            <person name="Kuo R.C."/>
            <person name="Louie K.B."/>
            <person name="Bewick A.J."/>
            <person name="Labutti K."/>
            <person name="Haridas S."/>
            <person name="Kuo A."/>
            <person name="Salamov A."/>
            <person name="Ahrendt S.R."/>
            <person name="Lau R."/>
            <person name="Bowen B.P."/>
            <person name="Lipzen A."/>
            <person name="Sullivan W."/>
            <person name="Andreopoulos W.B."/>
            <person name="Clum A."/>
            <person name="Lindquist E."/>
            <person name="Daum C."/>
            <person name="Northen T.R."/>
            <person name="Ramamoorthy G."/>
            <person name="Schmitz R.J."/>
            <person name="Gryganskyi A."/>
            <person name="Culley D."/>
            <person name="Magnuson J."/>
            <person name="James T.Y."/>
            <person name="O'Malley M.A."/>
            <person name="Stajich J.E."/>
            <person name="Spatafora J.W."/>
            <person name="Visel A."/>
            <person name="Grigoriev I.V."/>
        </authorList>
    </citation>
    <scope>NUCLEOTIDE SEQUENCE [LARGE SCALE GENOMIC DNA]</scope>
    <source>
        <strain evidence="8 9">NRRL Y-17943</strain>
    </source>
</reference>
<comment type="similarity">
    <text evidence="2">Belongs to the major facilitator superfamily. Sugar transporter (TC 2.A.1.1) family.</text>
</comment>
<evidence type="ECO:0000313" key="9">
    <source>
        <dbReference type="Proteomes" id="UP000193218"/>
    </source>
</evidence>
<evidence type="ECO:0000256" key="6">
    <source>
        <dbReference type="SAM" id="Phobius"/>
    </source>
</evidence>
<dbReference type="PROSITE" id="PS00216">
    <property type="entry name" value="SUGAR_TRANSPORT_1"/>
    <property type="match status" value="1"/>
</dbReference>
<proteinExistence type="inferred from homology"/>
<keyword evidence="9" id="KW-1185">Reference proteome</keyword>
<keyword evidence="5 6" id="KW-0472">Membrane</keyword>
<dbReference type="RefSeq" id="XP_021873329.1">
    <property type="nucleotide sequence ID" value="XM_022014035.1"/>
</dbReference>
<dbReference type="EMBL" id="NBSH01000002">
    <property type="protein sequence ID" value="ORX39544.1"/>
    <property type="molecule type" value="Genomic_DNA"/>
</dbReference>
<keyword evidence="3 6" id="KW-0812">Transmembrane</keyword>
<evidence type="ECO:0000259" key="7">
    <source>
        <dbReference type="PROSITE" id="PS50850"/>
    </source>
</evidence>
<feature type="domain" description="Major facilitator superfamily (MFS) profile" evidence="7">
    <location>
        <begin position="56"/>
        <end position="502"/>
    </location>
</feature>
<feature type="transmembrane region" description="Helical" evidence="6">
    <location>
        <begin position="193"/>
        <end position="214"/>
    </location>
</feature>
<feature type="transmembrane region" description="Helical" evidence="6">
    <location>
        <begin position="98"/>
        <end position="121"/>
    </location>
</feature>
<dbReference type="PANTHER" id="PTHR48022:SF2">
    <property type="entry name" value="PLASTIDIC GLUCOSE TRANSPORTER 4"/>
    <property type="match status" value="1"/>
</dbReference>
<organism evidence="8 9">
    <name type="scientific">Kockovaella imperatae</name>
    <dbReference type="NCBI Taxonomy" id="4999"/>
    <lineage>
        <taxon>Eukaryota</taxon>
        <taxon>Fungi</taxon>
        <taxon>Dikarya</taxon>
        <taxon>Basidiomycota</taxon>
        <taxon>Agaricomycotina</taxon>
        <taxon>Tremellomycetes</taxon>
        <taxon>Tremellales</taxon>
        <taxon>Cuniculitremaceae</taxon>
        <taxon>Kockovaella</taxon>
    </lineage>
</organism>
<dbReference type="Pfam" id="PF00083">
    <property type="entry name" value="Sugar_tr"/>
    <property type="match status" value="1"/>
</dbReference>
<dbReference type="OrthoDB" id="6612291at2759"/>
<feature type="transmembrane region" description="Helical" evidence="6">
    <location>
        <begin position="352"/>
        <end position="373"/>
    </location>
</feature>
<dbReference type="InParanoid" id="A0A1Y1UPW0"/>
<sequence>MSAPNEDISKYDSTYDEDAKSRVRAHQKIDGHELKSEFDVLTVPQVMWKFRKALSFGVIIGVTALADGYAGMINGVIIANPGFVKQFGTVTTPDGTKALAPSIVSAWGAVQAAAQILTSLTFSTFSDRYGRKVTFYTVWALTAISFVTFQVCTEWKLFLVSRIFGGAGLGAAQSLAPSYICEFAPVRTRGLALLVYYICNSLGLLMGPVVMEILSRTQPENYKIAIYTQWPVLAYMAFAYLYVPESHWFYAIHDQDEKAKKTMRRAYGKIENYDIDTEYAIIKNTLMEERAQNSYGTLQDVLKSYVAVFQGRNKWRLIAGTVPLMCCQLSGVNLFGNYSAYFFSLAGFSNPYLVQVLIFGSTLATQCVTAFVVEYVGRRRLVFIGAIVDCICCAVIGLIGSLGKTLVLKDFVIAVTMIWAVFNTFLGTLGGSYTAEAPSSRMRTRSAGISQGGVAIIGLALTIGIPYMINPPANLGLKSGWVFAGLMFPMCFAVYFLVPDFTGRSPSELDELWEARIPAWRFHKTKTNIQLDLQQRMEYEKAMSGTPAVLTED</sequence>
<comment type="subcellular location">
    <subcellularLocation>
        <location evidence="1">Membrane</location>
        <topology evidence="1">Multi-pass membrane protein</topology>
    </subcellularLocation>
</comment>
<feature type="transmembrane region" description="Helical" evidence="6">
    <location>
        <begin position="226"/>
        <end position="243"/>
    </location>
</feature>
<keyword evidence="4 6" id="KW-1133">Transmembrane helix</keyword>
<feature type="transmembrane region" description="Helical" evidence="6">
    <location>
        <begin position="133"/>
        <end position="151"/>
    </location>
</feature>
<feature type="transmembrane region" description="Helical" evidence="6">
    <location>
        <begin position="411"/>
        <end position="435"/>
    </location>
</feature>
<evidence type="ECO:0000313" key="8">
    <source>
        <dbReference type="EMBL" id="ORX39544.1"/>
    </source>
</evidence>
<feature type="transmembrane region" description="Helical" evidence="6">
    <location>
        <begin position="481"/>
        <end position="498"/>
    </location>
</feature>
<dbReference type="InterPro" id="IPR036259">
    <property type="entry name" value="MFS_trans_sf"/>
</dbReference>
<dbReference type="PROSITE" id="PS00217">
    <property type="entry name" value="SUGAR_TRANSPORT_2"/>
    <property type="match status" value="1"/>
</dbReference>
<dbReference type="GeneID" id="33555843"/>
<dbReference type="Proteomes" id="UP000193218">
    <property type="component" value="Unassembled WGS sequence"/>
</dbReference>
<dbReference type="PROSITE" id="PS50850">
    <property type="entry name" value="MFS"/>
    <property type="match status" value="1"/>
</dbReference>
<dbReference type="SUPFAM" id="SSF103473">
    <property type="entry name" value="MFS general substrate transporter"/>
    <property type="match status" value="1"/>
</dbReference>
<dbReference type="AlphaFoldDB" id="A0A1Y1UPW0"/>
<feature type="transmembrane region" description="Helical" evidence="6">
    <location>
        <begin position="380"/>
        <end position="399"/>
    </location>
</feature>
<feature type="transmembrane region" description="Helical" evidence="6">
    <location>
        <begin position="163"/>
        <end position="181"/>
    </location>
</feature>
<dbReference type="GO" id="GO:0016020">
    <property type="term" value="C:membrane"/>
    <property type="evidence" value="ECO:0007669"/>
    <property type="project" value="UniProtKB-SubCell"/>
</dbReference>
<feature type="transmembrane region" description="Helical" evidence="6">
    <location>
        <begin position="54"/>
        <end position="78"/>
    </location>
</feature>
<comment type="caution">
    <text evidence="8">The sequence shown here is derived from an EMBL/GenBank/DDBJ whole genome shotgun (WGS) entry which is preliminary data.</text>
</comment>
<dbReference type="InterPro" id="IPR005828">
    <property type="entry name" value="MFS_sugar_transport-like"/>
</dbReference>
<evidence type="ECO:0000256" key="5">
    <source>
        <dbReference type="ARBA" id="ARBA00023136"/>
    </source>
</evidence>
<dbReference type="InterPro" id="IPR020846">
    <property type="entry name" value="MFS_dom"/>
</dbReference>
<gene>
    <name evidence="8" type="ORF">BD324DRAFT_606883</name>
</gene>